<proteinExistence type="predicted"/>
<dbReference type="OMA" id="IHTHNEL"/>
<dbReference type="HOGENOM" id="CLU_058266_0_0_1"/>
<evidence type="ECO:0000256" key="1">
    <source>
        <dbReference type="ARBA" id="ARBA00022857"/>
    </source>
</evidence>
<keyword evidence="4" id="KW-1185">Reference proteome</keyword>
<dbReference type="InParanoid" id="A5DU65"/>
<dbReference type="eggNOG" id="ENOG502S12R">
    <property type="taxonomic scope" value="Eukaryota"/>
</dbReference>
<dbReference type="Gene3D" id="3.90.25.10">
    <property type="entry name" value="UDP-galactose 4-epimerase, domain 1"/>
    <property type="match status" value="1"/>
</dbReference>
<keyword evidence="1" id="KW-0521">NADP</keyword>
<dbReference type="EMBL" id="CH981524">
    <property type="protein sequence ID" value="EDK42723.1"/>
    <property type="molecule type" value="Genomic_DNA"/>
</dbReference>
<dbReference type="OrthoDB" id="9974981at2759"/>
<dbReference type="STRING" id="379508.A5DU65"/>
<reference evidence="3 4" key="1">
    <citation type="journal article" date="2009" name="Nature">
        <title>Evolution of pathogenicity and sexual reproduction in eight Candida genomes.</title>
        <authorList>
            <person name="Butler G."/>
            <person name="Rasmussen M.D."/>
            <person name="Lin M.F."/>
            <person name="Santos M.A."/>
            <person name="Sakthikumar S."/>
            <person name="Munro C.A."/>
            <person name="Rheinbay E."/>
            <person name="Grabherr M."/>
            <person name="Forche A."/>
            <person name="Reedy J.L."/>
            <person name="Agrafioti I."/>
            <person name="Arnaud M.B."/>
            <person name="Bates S."/>
            <person name="Brown A.J."/>
            <person name="Brunke S."/>
            <person name="Costanzo M.C."/>
            <person name="Fitzpatrick D.A."/>
            <person name="de Groot P.W."/>
            <person name="Harris D."/>
            <person name="Hoyer L.L."/>
            <person name="Hube B."/>
            <person name="Klis F.M."/>
            <person name="Kodira C."/>
            <person name="Lennard N."/>
            <person name="Logue M.E."/>
            <person name="Martin R."/>
            <person name="Neiman A.M."/>
            <person name="Nikolaou E."/>
            <person name="Quail M.A."/>
            <person name="Quinn J."/>
            <person name="Santos M.C."/>
            <person name="Schmitzberger F.F."/>
            <person name="Sherlock G."/>
            <person name="Shah P."/>
            <person name="Silverstein K.A."/>
            <person name="Skrzypek M.S."/>
            <person name="Soll D."/>
            <person name="Staggs R."/>
            <person name="Stansfield I."/>
            <person name="Stumpf M.P."/>
            <person name="Sudbery P.E."/>
            <person name="Srikantha T."/>
            <person name="Zeng Q."/>
            <person name="Berman J."/>
            <person name="Berriman M."/>
            <person name="Heitman J."/>
            <person name="Gow N.A."/>
            <person name="Lorenz M.C."/>
            <person name="Birren B.W."/>
            <person name="Kellis M."/>
            <person name="Cuomo C.A."/>
        </authorList>
    </citation>
    <scope>NUCLEOTIDE SEQUENCE [LARGE SCALE GENOMIC DNA]</scope>
    <source>
        <strain evidence="4">ATCC 11503 / BCRC 21390 / CBS 2605 / JCM 1781 / NBRC 1676 / NRRL YB-4239</strain>
    </source>
</reference>
<protein>
    <submittedName>
        <fullName evidence="3">Uncharacterized protein</fullName>
    </submittedName>
</protein>
<dbReference type="InterPro" id="IPR051609">
    <property type="entry name" value="NmrA/Isoflavone_reductase-like"/>
</dbReference>
<accession>A5DU65</accession>
<evidence type="ECO:0000313" key="3">
    <source>
        <dbReference type="EMBL" id="EDK42723.1"/>
    </source>
</evidence>
<sequence>MSKVSIAVIGLHGFIGEHVLAAINSGKFDEKIQFPVKAVTRKVDAKSTDKIQYVHAPELLDPKLATELKGVDVLVELTTPTPEIFKNIEKLIERVNPKLFIPSQFGTDLLQLGTYASGFLDFKTEHSVNVRKLGVKVVDIITSLWATPGAYLYDWVGAVGITEEGINVIGDINQKFNICKLEDVGNVVLAVATFQQVANLPDVLHIASDTVTVKNIIDRYSVSKNKDLKVISEISAEQGRKILNDKLKAGFKEDDFYFYLQAIVAQGLDKGLYFSKLDNELLNPNESLWKWGKF</sequence>
<dbReference type="AlphaFoldDB" id="A5DU65"/>
<dbReference type="PANTHER" id="PTHR47706:SF9">
    <property type="entry name" value="NMRA-LIKE DOMAIN-CONTAINING PROTEIN-RELATED"/>
    <property type="match status" value="1"/>
</dbReference>
<keyword evidence="2" id="KW-0560">Oxidoreductase</keyword>
<evidence type="ECO:0000256" key="2">
    <source>
        <dbReference type="ARBA" id="ARBA00023002"/>
    </source>
</evidence>
<dbReference type="PANTHER" id="PTHR47706">
    <property type="entry name" value="NMRA-LIKE FAMILY PROTEIN"/>
    <property type="match status" value="1"/>
</dbReference>
<dbReference type="Proteomes" id="UP000001996">
    <property type="component" value="Unassembled WGS sequence"/>
</dbReference>
<organism evidence="3 4">
    <name type="scientific">Lodderomyces elongisporus (strain ATCC 11503 / CBS 2605 / JCM 1781 / NBRC 1676 / NRRL YB-4239)</name>
    <name type="common">Yeast</name>
    <name type="synonym">Saccharomyces elongisporus</name>
    <dbReference type="NCBI Taxonomy" id="379508"/>
    <lineage>
        <taxon>Eukaryota</taxon>
        <taxon>Fungi</taxon>
        <taxon>Dikarya</taxon>
        <taxon>Ascomycota</taxon>
        <taxon>Saccharomycotina</taxon>
        <taxon>Pichiomycetes</taxon>
        <taxon>Debaryomycetaceae</taxon>
        <taxon>Candida/Lodderomyces clade</taxon>
        <taxon>Lodderomyces</taxon>
    </lineage>
</organism>
<dbReference type="GeneID" id="5235422"/>
<dbReference type="InterPro" id="IPR036291">
    <property type="entry name" value="NAD(P)-bd_dom_sf"/>
</dbReference>
<gene>
    <name evidence="3" type="ORF">LELG_00901</name>
</gene>
<dbReference type="SUPFAM" id="SSF51735">
    <property type="entry name" value="NAD(P)-binding Rossmann-fold domains"/>
    <property type="match status" value="1"/>
</dbReference>
<name>A5DU65_LODEL</name>
<dbReference type="KEGG" id="lel:PVL30_000869"/>
<dbReference type="RefSeq" id="XP_001528381.1">
    <property type="nucleotide sequence ID" value="XM_001528331.1"/>
</dbReference>
<dbReference type="Gene3D" id="3.40.50.720">
    <property type="entry name" value="NAD(P)-binding Rossmann-like Domain"/>
    <property type="match status" value="1"/>
</dbReference>
<dbReference type="VEuPathDB" id="FungiDB:LELG_00901"/>
<evidence type="ECO:0000313" key="4">
    <source>
        <dbReference type="Proteomes" id="UP000001996"/>
    </source>
</evidence>
<dbReference type="GO" id="GO:0016491">
    <property type="term" value="F:oxidoreductase activity"/>
    <property type="evidence" value="ECO:0007669"/>
    <property type="project" value="UniProtKB-KW"/>
</dbReference>